<dbReference type="RefSeq" id="WP_090224373.1">
    <property type="nucleotide sequence ID" value="NZ_FOZP01000003.1"/>
</dbReference>
<feature type="transmembrane region" description="Helical" evidence="1">
    <location>
        <begin position="77"/>
        <end position="96"/>
    </location>
</feature>
<dbReference type="EMBL" id="FOZP01000003">
    <property type="protein sequence ID" value="SFS47503.1"/>
    <property type="molecule type" value="Genomic_DNA"/>
</dbReference>
<reference evidence="3" key="1">
    <citation type="submission" date="2016-10" db="EMBL/GenBank/DDBJ databases">
        <authorList>
            <person name="Varghese N."/>
            <person name="Submissions S."/>
        </authorList>
    </citation>
    <scope>NUCLEOTIDE SEQUENCE [LARGE SCALE GENOMIC DNA]</scope>
    <source>
        <strain evidence="3">DSM 24450</strain>
    </source>
</reference>
<organism evidence="2 3">
    <name type="scientific">Lutibacter maritimus</name>
    <dbReference type="NCBI Taxonomy" id="593133"/>
    <lineage>
        <taxon>Bacteria</taxon>
        <taxon>Pseudomonadati</taxon>
        <taxon>Bacteroidota</taxon>
        <taxon>Flavobacteriia</taxon>
        <taxon>Flavobacteriales</taxon>
        <taxon>Flavobacteriaceae</taxon>
        <taxon>Lutibacter</taxon>
    </lineage>
</organism>
<protein>
    <submittedName>
        <fullName evidence="2">Uncharacterized protein</fullName>
    </submittedName>
</protein>
<proteinExistence type="predicted"/>
<evidence type="ECO:0000313" key="2">
    <source>
        <dbReference type="EMBL" id="SFS47503.1"/>
    </source>
</evidence>
<feature type="transmembrane region" description="Helical" evidence="1">
    <location>
        <begin position="33"/>
        <end position="56"/>
    </location>
</feature>
<gene>
    <name evidence="2" type="ORF">SAMN04488006_1491</name>
</gene>
<dbReference type="AlphaFoldDB" id="A0A1I6Q4Y0"/>
<dbReference type="Proteomes" id="UP000199312">
    <property type="component" value="Unassembled WGS sequence"/>
</dbReference>
<accession>A0A1I6Q4Y0</accession>
<sequence>MPRKIVLFIVLSTFFLTVYLVFSGAEILNKPLINAIGMPFGTLISWIGIIAFPFSIYFACKHINNPKTRFSKNYQTVLKILIILAFLWGIVGYYLADNWAFNFSSKSVFRGGVKAATYFWNYTYTIVILPILFVIVYGLHSVFKKININRKLK</sequence>
<name>A0A1I6Q4Y0_9FLAO</name>
<dbReference type="STRING" id="593133.SAMN04488006_1491"/>
<keyword evidence="3" id="KW-1185">Reference proteome</keyword>
<keyword evidence="1" id="KW-1133">Transmembrane helix</keyword>
<evidence type="ECO:0000313" key="3">
    <source>
        <dbReference type="Proteomes" id="UP000199312"/>
    </source>
</evidence>
<keyword evidence="1" id="KW-0812">Transmembrane</keyword>
<dbReference type="OrthoDB" id="982344at2"/>
<keyword evidence="1" id="KW-0472">Membrane</keyword>
<feature type="transmembrane region" description="Helical" evidence="1">
    <location>
        <begin position="122"/>
        <end position="143"/>
    </location>
</feature>
<evidence type="ECO:0000256" key="1">
    <source>
        <dbReference type="SAM" id="Phobius"/>
    </source>
</evidence>